<organism evidence="1">
    <name type="scientific">Noccaea caerulescens</name>
    <name type="common">Alpine penny-cress</name>
    <name type="synonym">Thlaspi caerulescens</name>
    <dbReference type="NCBI Taxonomy" id="107243"/>
    <lineage>
        <taxon>Eukaryota</taxon>
        <taxon>Viridiplantae</taxon>
        <taxon>Streptophyta</taxon>
        <taxon>Embryophyta</taxon>
        <taxon>Tracheophyta</taxon>
        <taxon>Spermatophyta</taxon>
        <taxon>Magnoliopsida</taxon>
        <taxon>eudicotyledons</taxon>
        <taxon>Gunneridae</taxon>
        <taxon>Pentapetalae</taxon>
        <taxon>rosids</taxon>
        <taxon>malvids</taxon>
        <taxon>Brassicales</taxon>
        <taxon>Brassicaceae</taxon>
        <taxon>Coluteocarpeae</taxon>
        <taxon>Noccaea</taxon>
    </lineage>
</organism>
<dbReference type="PANTHER" id="PTHR17695">
    <property type="entry name" value="SMALL SUBUNIT PROCESSOME COMPONENT 20 HOMOLOG"/>
    <property type="match status" value="1"/>
</dbReference>
<dbReference type="GO" id="GO:0030686">
    <property type="term" value="C:90S preribosome"/>
    <property type="evidence" value="ECO:0007669"/>
    <property type="project" value="TreeGrafter"/>
</dbReference>
<gene>
    <name evidence="1" type="ORF">LE_TR3568_c2_g1_i1_g.11583</name>
</gene>
<dbReference type="EMBL" id="GEVL01006771">
    <property type="protein sequence ID" value="JAU70570.1"/>
    <property type="molecule type" value="Transcribed_RNA"/>
</dbReference>
<protein>
    <submittedName>
        <fullName evidence="1">Uncharacterized protein</fullName>
    </submittedName>
</protein>
<reference evidence="1" key="1">
    <citation type="submission" date="2016-07" db="EMBL/GenBank/DDBJ databases">
        <title>De novo transcriptome assembly of four accessions of the metal hyperaccumulator plant Noccaea caerulescens.</title>
        <authorList>
            <person name="Blande D."/>
            <person name="Halimaa P."/>
            <person name="Tervahauta A.I."/>
            <person name="Aarts M.G."/>
            <person name="Karenlampi S.O."/>
        </authorList>
    </citation>
    <scope>NUCLEOTIDE SEQUENCE</scope>
</reference>
<dbReference type="GO" id="GO:0032040">
    <property type="term" value="C:small-subunit processome"/>
    <property type="evidence" value="ECO:0007669"/>
    <property type="project" value="TreeGrafter"/>
</dbReference>
<name>A0A1J3HQX9_NOCCA</name>
<proteinExistence type="predicted"/>
<evidence type="ECO:0000313" key="1">
    <source>
        <dbReference type="EMBL" id="JAU70570.1"/>
    </source>
</evidence>
<dbReference type="AlphaFoldDB" id="A0A1J3HQX9"/>
<sequence length="75" mass="8337">MTSLLMGLQGVVRKLFVSVFFNMFLDGKDGKGKNVHDACADALASVSAHMSWNPYYEEAYREEKASGESRLLDFG</sequence>
<dbReference type="PANTHER" id="PTHR17695:SF11">
    <property type="entry name" value="SMALL SUBUNIT PROCESSOME COMPONENT 20 HOMOLOG"/>
    <property type="match status" value="1"/>
</dbReference>
<dbReference type="InterPro" id="IPR052575">
    <property type="entry name" value="SSU_processome_comp_20"/>
</dbReference>
<accession>A0A1J3HQX9</accession>